<dbReference type="AlphaFoldDB" id="A0A422Q806"/>
<dbReference type="RefSeq" id="XP_029231321.1">
    <property type="nucleotide sequence ID" value="XM_029368581.1"/>
</dbReference>
<keyword evidence="2" id="KW-1185">Reference proteome</keyword>
<dbReference type="GeneID" id="40315255"/>
<sequence length="374" mass="41734">MVSRGISRALLLRPSSGCWRRPARIPLTFLSFPHIVQAAACKSLTLHARCFSTPKGGGVKGADASEDEYAFDPSVSVQKDAALSMAKKSLDLIVRELLPANAPDSATQKVRAYLQQHPIDTLITQPTVHITHVEDPDSGAEAKLSLSPCDLSEALEQAQGRGMNLVQMGTRGEVAYCRIRREIPRILGLVSAELEALREQERQEGAGHRGGHDAAGGKPRELVDHQFRDVVDAHFVGWKSKKIVEDIKKRHPVKLTIKEFQSPDAALSKMREMCQAMQRYAEEKGIYHHFTSIVANDREVSVSFVPSLPSAKGSSAWKHIKYPGEKEWTHAHKRMEEACRKSGRHGTYMKNNQLKPRSLGQTFFRVDKYGRKIE</sequence>
<organism evidence="1 2">
    <name type="scientific">Trypanosoma conorhini</name>
    <dbReference type="NCBI Taxonomy" id="83891"/>
    <lineage>
        <taxon>Eukaryota</taxon>
        <taxon>Discoba</taxon>
        <taxon>Euglenozoa</taxon>
        <taxon>Kinetoplastea</taxon>
        <taxon>Metakinetoplastina</taxon>
        <taxon>Trypanosomatida</taxon>
        <taxon>Trypanosomatidae</taxon>
        <taxon>Trypanosoma</taxon>
    </lineage>
</organism>
<dbReference type="OrthoDB" id="277644at2759"/>
<evidence type="ECO:0000313" key="2">
    <source>
        <dbReference type="Proteomes" id="UP000284403"/>
    </source>
</evidence>
<protein>
    <submittedName>
        <fullName evidence="1">Uncharacterized protein</fullName>
    </submittedName>
</protein>
<gene>
    <name evidence="1" type="ORF">Tco025E_01644</name>
</gene>
<comment type="caution">
    <text evidence="1">The sequence shown here is derived from an EMBL/GenBank/DDBJ whole genome shotgun (WGS) entry which is preliminary data.</text>
</comment>
<evidence type="ECO:0000313" key="1">
    <source>
        <dbReference type="EMBL" id="RNF26115.1"/>
    </source>
</evidence>
<dbReference type="Proteomes" id="UP000284403">
    <property type="component" value="Unassembled WGS sequence"/>
</dbReference>
<proteinExistence type="predicted"/>
<reference evidence="1 2" key="1">
    <citation type="journal article" date="2018" name="BMC Genomics">
        <title>Genomic comparison of Trypanosoma conorhini and Trypanosoma rangeli to Trypanosoma cruzi strains of high and low virulence.</title>
        <authorList>
            <person name="Bradwell K.R."/>
            <person name="Koparde V.N."/>
            <person name="Matveyev A.V."/>
            <person name="Serrano M.G."/>
            <person name="Alves J.M."/>
            <person name="Parikh H."/>
            <person name="Huang B."/>
            <person name="Lee V."/>
            <person name="Espinosa-Alvarez O."/>
            <person name="Ortiz P.A."/>
            <person name="Costa-Martins A.G."/>
            <person name="Teixeira M.M."/>
            <person name="Buck G.A."/>
        </authorList>
    </citation>
    <scope>NUCLEOTIDE SEQUENCE [LARGE SCALE GENOMIC DNA]</scope>
    <source>
        <strain evidence="1 2">025E</strain>
    </source>
</reference>
<name>A0A422Q806_9TRYP</name>
<accession>A0A422Q806</accession>
<dbReference type="EMBL" id="MKKU01000057">
    <property type="protein sequence ID" value="RNF26115.1"/>
    <property type="molecule type" value="Genomic_DNA"/>
</dbReference>